<gene>
    <name evidence="1" type="ORF">S03H2_30991</name>
</gene>
<feature type="non-terminal residue" evidence="1">
    <location>
        <position position="34"/>
    </location>
</feature>
<sequence>MMKGEFTFTGNVPGTVQGALILQKLVPHPYIGLN</sequence>
<evidence type="ECO:0000313" key="1">
    <source>
        <dbReference type="EMBL" id="GAH60152.1"/>
    </source>
</evidence>
<reference evidence="1" key="1">
    <citation type="journal article" date="2014" name="Front. Microbiol.">
        <title>High frequency of phylogenetically diverse reductive dehalogenase-homologous genes in deep subseafloor sedimentary metagenomes.</title>
        <authorList>
            <person name="Kawai M."/>
            <person name="Futagami T."/>
            <person name="Toyoda A."/>
            <person name="Takaki Y."/>
            <person name="Nishi S."/>
            <person name="Hori S."/>
            <person name="Arai W."/>
            <person name="Tsubouchi T."/>
            <person name="Morono Y."/>
            <person name="Uchiyama I."/>
            <person name="Ito T."/>
            <person name="Fujiyama A."/>
            <person name="Inagaki F."/>
            <person name="Takami H."/>
        </authorList>
    </citation>
    <scope>NUCLEOTIDE SEQUENCE</scope>
    <source>
        <strain evidence="1">Expedition CK06-06</strain>
    </source>
</reference>
<name>X1GSK1_9ZZZZ</name>
<accession>X1GSK1</accession>
<organism evidence="1">
    <name type="scientific">marine sediment metagenome</name>
    <dbReference type="NCBI Taxonomy" id="412755"/>
    <lineage>
        <taxon>unclassified sequences</taxon>
        <taxon>metagenomes</taxon>
        <taxon>ecological metagenomes</taxon>
    </lineage>
</organism>
<dbReference type="AlphaFoldDB" id="X1GSK1"/>
<proteinExistence type="predicted"/>
<comment type="caution">
    <text evidence="1">The sequence shown here is derived from an EMBL/GenBank/DDBJ whole genome shotgun (WGS) entry which is preliminary data.</text>
</comment>
<dbReference type="EMBL" id="BARU01018770">
    <property type="protein sequence ID" value="GAH60152.1"/>
    <property type="molecule type" value="Genomic_DNA"/>
</dbReference>
<protein>
    <submittedName>
        <fullName evidence="1">Uncharacterized protein</fullName>
    </submittedName>
</protein>